<dbReference type="GO" id="GO:0006352">
    <property type="term" value="P:DNA-templated transcription initiation"/>
    <property type="evidence" value="ECO:0007669"/>
    <property type="project" value="InterPro"/>
</dbReference>
<name>A0A5C6D5W2_9BACT</name>
<dbReference type="InterPro" id="IPR007627">
    <property type="entry name" value="RNA_pol_sigma70_r2"/>
</dbReference>
<evidence type="ECO:0000256" key="1">
    <source>
        <dbReference type="ARBA" id="ARBA00010641"/>
    </source>
</evidence>
<proteinExistence type="inferred from homology"/>
<dbReference type="GO" id="GO:0003677">
    <property type="term" value="F:DNA binding"/>
    <property type="evidence" value="ECO:0007669"/>
    <property type="project" value="InterPro"/>
</dbReference>
<keyword evidence="3" id="KW-0731">Sigma factor</keyword>
<keyword evidence="8" id="KW-1185">Reference proteome</keyword>
<dbReference type="InterPro" id="IPR039425">
    <property type="entry name" value="RNA_pol_sigma-70-like"/>
</dbReference>
<dbReference type="InterPro" id="IPR014331">
    <property type="entry name" value="RNA_pol_sigma70_ECF_RHOBA"/>
</dbReference>
<dbReference type="PANTHER" id="PTHR43133">
    <property type="entry name" value="RNA POLYMERASE ECF-TYPE SIGMA FACTO"/>
    <property type="match status" value="1"/>
</dbReference>
<comment type="caution">
    <text evidence="7">The sequence shown here is derived from an EMBL/GenBank/DDBJ whole genome shotgun (WGS) entry which is preliminary data.</text>
</comment>
<accession>A0A5C6D5W2</accession>
<evidence type="ECO:0000256" key="4">
    <source>
        <dbReference type="ARBA" id="ARBA00023163"/>
    </source>
</evidence>
<dbReference type="SUPFAM" id="SSF88659">
    <property type="entry name" value="Sigma3 and sigma4 domains of RNA polymerase sigma factors"/>
    <property type="match status" value="1"/>
</dbReference>
<comment type="similarity">
    <text evidence="1">Belongs to the sigma-70 factor family. ECF subfamily.</text>
</comment>
<evidence type="ECO:0000259" key="6">
    <source>
        <dbReference type="Pfam" id="PF08281"/>
    </source>
</evidence>
<reference evidence="7 8" key="1">
    <citation type="submission" date="2019-02" db="EMBL/GenBank/DDBJ databases">
        <title>Deep-cultivation of Planctomycetes and their phenomic and genomic characterization uncovers novel biology.</title>
        <authorList>
            <person name="Wiegand S."/>
            <person name="Jogler M."/>
            <person name="Boedeker C."/>
            <person name="Pinto D."/>
            <person name="Vollmers J."/>
            <person name="Rivas-Marin E."/>
            <person name="Kohn T."/>
            <person name="Peeters S.H."/>
            <person name="Heuer A."/>
            <person name="Rast P."/>
            <person name="Oberbeckmann S."/>
            <person name="Bunk B."/>
            <person name="Jeske O."/>
            <person name="Meyerdierks A."/>
            <person name="Storesund J.E."/>
            <person name="Kallscheuer N."/>
            <person name="Luecker S."/>
            <person name="Lage O.M."/>
            <person name="Pohl T."/>
            <person name="Merkel B.J."/>
            <person name="Hornburger P."/>
            <person name="Mueller R.-W."/>
            <person name="Bruemmer F."/>
            <person name="Labrenz M."/>
            <person name="Spormann A.M."/>
            <person name="Op Den Camp H."/>
            <person name="Overmann J."/>
            <person name="Amann R."/>
            <person name="Jetten M.S.M."/>
            <person name="Mascher T."/>
            <person name="Medema M.H."/>
            <person name="Devos D.P."/>
            <person name="Kaster A.-K."/>
            <person name="Ovreas L."/>
            <person name="Rohde M."/>
            <person name="Galperin M.Y."/>
            <person name="Jogler C."/>
        </authorList>
    </citation>
    <scope>NUCLEOTIDE SEQUENCE [LARGE SCALE GENOMIC DNA]</scope>
    <source>
        <strain evidence="7 8">Poly41</strain>
    </source>
</reference>
<dbReference type="InterPro" id="IPR013249">
    <property type="entry name" value="RNA_pol_sigma70_r4_t2"/>
</dbReference>
<dbReference type="InterPro" id="IPR014284">
    <property type="entry name" value="RNA_pol_sigma-70_dom"/>
</dbReference>
<evidence type="ECO:0000259" key="5">
    <source>
        <dbReference type="Pfam" id="PF04542"/>
    </source>
</evidence>
<evidence type="ECO:0000256" key="3">
    <source>
        <dbReference type="ARBA" id="ARBA00023082"/>
    </source>
</evidence>
<dbReference type="GO" id="GO:0016987">
    <property type="term" value="F:sigma factor activity"/>
    <property type="evidence" value="ECO:0007669"/>
    <property type="project" value="UniProtKB-KW"/>
</dbReference>
<dbReference type="Pfam" id="PF04542">
    <property type="entry name" value="Sigma70_r2"/>
    <property type="match status" value="1"/>
</dbReference>
<feature type="domain" description="RNA polymerase sigma factor 70 region 4 type 2" evidence="6">
    <location>
        <begin position="111"/>
        <end position="163"/>
    </location>
</feature>
<organism evidence="7 8">
    <name type="scientific">Novipirellula artificiosorum</name>
    <dbReference type="NCBI Taxonomy" id="2528016"/>
    <lineage>
        <taxon>Bacteria</taxon>
        <taxon>Pseudomonadati</taxon>
        <taxon>Planctomycetota</taxon>
        <taxon>Planctomycetia</taxon>
        <taxon>Pirellulales</taxon>
        <taxon>Pirellulaceae</taxon>
        <taxon>Novipirellula</taxon>
    </lineage>
</organism>
<dbReference type="Proteomes" id="UP000319143">
    <property type="component" value="Unassembled WGS sequence"/>
</dbReference>
<keyword evidence="2" id="KW-0805">Transcription regulation</keyword>
<dbReference type="EMBL" id="SJPV01000013">
    <property type="protein sequence ID" value="TWU32312.1"/>
    <property type="molecule type" value="Genomic_DNA"/>
</dbReference>
<feature type="domain" description="RNA polymerase sigma-70 region 2" evidence="5">
    <location>
        <begin position="15"/>
        <end position="82"/>
    </location>
</feature>
<dbReference type="PANTHER" id="PTHR43133:SF51">
    <property type="entry name" value="RNA POLYMERASE SIGMA FACTOR"/>
    <property type="match status" value="1"/>
</dbReference>
<gene>
    <name evidence="7" type="primary">rpoE_6</name>
    <name evidence="7" type="ORF">Poly41_57980</name>
</gene>
<dbReference type="SUPFAM" id="SSF88946">
    <property type="entry name" value="Sigma2 domain of RNA polymerase sigma factors"/>
    <property type="match status" value="1"/>
</dbReference>
<sequence length="176" mass="20389">MPGKRPEPSFEFVQLLTSHQSRLYAYVMSLLGNRSQAEDVVQETNAVLWRKAHDFKPGTNFGAWMLKVAYFQVMAHRRRLTRDRLVFDDDLLQGIAEEAEQQCEWQGERQRRLGDCIEKLTQRYQELIRRRYTEGATLKSIAAQSGQSENSIKQALFRARAALIECVKGQRPEEAV</sequence>
<dbReference type="InterPro" id="IPR013325">
    <property type="entry name" value="RNA_pol_sigma_r2"/>
</dbReference>
<dbReference type="CDD" id="cd06171">
    <property type="entry name" value="Sigma70_r4"/>
    <property type="match status" value="1"/>
</dbReference>
<evidence type="ECO:0000313" key="7">
    <source>
        <dbReference type="EMBL" id="TWU32312.1"/>
    </source>
</evidence>
<dbReference type="NCBIfam" id="TIGR02937">
    <property type="entry name" value="sigma70-ECF"/>
    <property type="match status" value="1"/>
</dbReference>
<dbReference type="OrthoDB" id="6383365at2"/>
<dbReference type="NCBIfam" id="TIGR02989">
    <property type="entry name" value="Sig-70_gvs1"/>
    <property type="match status" value="1"/>
</dbReference>
<protein>
    <submittedName>
        <fullName evidence="7">ECF RNA polymerase sigma factor RpoE</fullName>
    </submittedName>
</protein>
<dbReference type="Gene3D" id="1.10.10.10">
    <property type="entry name" value="Winged helix-like DNA-binding domain superfamily/Winged helix DNA-binding domain"/>
    <property type="match status" value="1"/>
</dbReference>
<dbReference type="AlphaFoldDB" id="A0A5C6D5W2"/>
<dbReference type="InterPro" id="IPR036388">
    <property type="entry name" value="WH-like_DNA-bd_sf"/>
</dbReference>
<keyword evidence="4" id="KW-0804">Transcription</keyword>
<evidence type="ECO:0000256" key="2">
    <source>
        <dbReference type="ARBA" id="ARBA00023015"/>
    </source>
</evidence>
<dbReference type="Gene3D" id="1.10.1740.10">
    <property type="match status" value="1"/>
</dbReference>
<dbReference type="InterPro" id="IPR013324">
    <property type="entry name" value="RNA_pol_sigma_r3/r4-like"/>
</dbReference>
<dbReference type="RefSeq" id="WP_146530540.1">
    <property type="nucleotide sequence ID" value="NZ_SJPV01000013.1"/>
</dbReference>
<dbReference type="Pfam" id="PF08281">
    <property type="entry name" value="Sigma70_r4_2"/>
    <property type="match status" value="1"/>
</dbReference>
<evidence type="ECO:0000313" key="8">
    <source>
        <dbReference type="Proteomes" id="UP000319143"/>
    </source>
</evidence>